<dbReference type="CDD" id="cd13884">
    <property type="entry name" value="CuRO_2_tcLCC_insect_like"/>
    <property type="match status" value="1"/>
</dbReference>
<dbReference type="InterPro" id="IPR002355">
    <property type="entry name" value="Cu_oxidase_Cu_BS"/>
</dbReference>
<name>A0A182NBB2_9DIPT</name>
<dbReference type="InterPro" id="IPR008972">
    <property type="entry name" value="Cupredoxin"/>
</dbReference>
<evidence type="ECO:0000256" key="2">
    <source>
        <dbReference type="ARBA" id="ARBA00022723"/>
    </source>
</evidence>
<dbReference type="Pfam" id="PF07731">
    <property type="entry name" value="Cu-oxidase_2"/>
    <property type="match status" value="1"/>
</dbReference>
<feature type="domain" description="Plastocyanin-like" evidence="6">
    <location>
        <begin position="256"/>
        <end position="388"/>
    </location>
</feature>
<evidence type="ECO:0000259" key="6">
    <source>
        <dbReference type="Pfam" id="PF00394"/>
    </source>
</evidence>
<dbReference type="PANTHER" id="PTHR11709:SF394">
    <property type="entry name" value="FI03373P-RELATED"/>
    <property type="match status" value="1"/>
</dbReference>
<dbReference type="InterPro" id="IPR011707">
    <property type="entry name" value="Cu-oxidase-like_N"/>
</dbReference>
<evidence type="ECO:0000256" key="1">
    <source>
        <dbReference type="ARBA" id="ARBA00010609"/>
    </source>
</evidence>
<dbReference type="Pfam" id="PF07732">
    <property type="entry name" value="Cu-oxidase_3"/>
    <property type="match status" value="1"/>
</dbReference>
<organism evidence="9 10">
    <name type="scientific">Anopheles dirus</name>
    <dbReference type="NCBI Taxonomy" id="7168"/>
    <lineage>
        <taxon>Eukaryota</taxon>
        <taxon>Metazoa</taxon>
        <taxon>Ecdysozoa</taxon>
        <taxon>Arthropoda</taxon>
        <taxon>Hexapoda</taxon>
        <taxon>Insecta</taxon>
        <taxon>Pterygota</taxon>
        <taxon>Neoptera</taxon>
        <taxon>Endopterygota</taxon>
        <taxon>Diptera</taxon>
        <taxon>Nematocera</taxon>
        <taxon>Culicoidea</taxon>
        <taxon>Culicidae</taxon>
        <taxon>Anophelinae</taxon>
        <taxon>Anopheles</taxon>
    </lineage>
</organism>
<dbReference type="STRING" id="7168.A0A182NBB2"/>
<evidence type="ECO:0000256" key="5">
    <source>
        <dbReference type="SAM" id="MobiDB-lite"/>
    </source>
</evidence>
<dbReference type="InterPro" id="IPR001117">
    <property type="entry name" value="Cu-oxidase_2nd"/>
</dbReference>
<evidence type="ECO:0000313" key="10">
    <source>
        <dbReference type="Proteomes" id="UP000075884"/>
    </source>
</evidence>
<dbReference type="PANTHER" id="PTHR11709">
    <property type="entry name" value="MULTI-COPPER OXIDASE"/>
    <property type="match status" value="1"/>
</dbReference>
<keyword evidence="4" id="KW-0186">Copper</keyword>
<evidence type="ECO:0000256" key="3">
    <source>
        <dbReference type="ARBA" id="ARBA00023002"/>
    </source>
</evidence>
<dbReference type="FunFam" id="2.60.40.420:FF:000031">
    <property type="entry name" value="Laccase-2 isoform A"/>
    <property type="match status" value="1"/>
</dbReference>
<feature type="domain" description="Plastocyanin-like" evidence="8">
    <location>
        <begin position="131"/>
        <end position="240"/>
    </location>
</feature>
<dbReference type="GO" id="GO:0006826">
    <property type="term" value="P:iron ion transport"/>
    <property type="evidence" value="ECO:0007669"/>
    <property type="project" value="TreeGrafter"/>
</dbReference>
<dbReference type="CDD" id="cd13905">
    <property type="entry name" value="CuRO_3_tcLLC2_insect_like"/>
    <property type="match status" value="1"/>
</dbReference>
<dbReference type="InterPro" id="IPR033138">
    <property type="entry name" value="Cu_oxidase_CS"/>
</dbReference>
<evidence type="ECO:0000313" key="9">
    <source>
        <dbReference type="EnsemblMetazoa" id="ADIR004940-PA"/>
    </source>
</evidence>
<dbReference type="AlphaFoldDB" id="A0A182NBB2"/>
<dbReference type="CDD" id="cd13858">
    <property type="entry name" value="CuRO_1_tcLCC2_insect_like"/>
    <property type="match status" value="1"/>
</dbReference>
<keyword evidence="3" id="KW-0560">Oxidoreductase</keyword>
<reference evidence="10" key="1">
    <citation type="submission" date="2013-03" db="EMBL/GenBank/DDBJ databases">
        <title>The Genome Sequence of Anopheles dirus WRAIR2.</title>
        <authorList>
            <consortium name="The Broad Institute Genomics Platform"/>
            <person name="Neafsey D.E."/>
            <person name="Walton C."/>
            <person name="Walker B."/>
            <person name="Young S.K."/>
            <person name="Zeng Q."/>
            <person name="Gargeya S."/>
            <person name="Fitzgerald M."/>
            <person name="Haas B."/>
            <person name="Abouelleil A."/>
            <person name="Allen A.W."/>
            <person name="Alvarado L."/>
            <person name="Arachchi H.M."/>
            <person name="Berlin A.M."/>
            <person name="Chapman S.B."/>
            <person name="Gainer-Dewar J."/>
            <person name="Goldberg J."/>
            <person name="Griggs A."/>
            <person name="Gujja S."/>
            <person name="Hansen M."/>
            <person name="Howarth C."/>
            <person name="Imamovic A."/>
            <person name="Ireland A."/>
            <person name="Larimer J."/>
            <person name="McCowan C."/>
            <person name="Murphy C."/>
            <person name="Pearson M."/>
            <person name="Poon T.W."/>
            <person name="Priest M."/>
            <person name="Roberts A."/>
            <person name="Saif S."/>
            <person name="Shea T."/>
            <person name="Sisk P."/>
            <person name="Sykes S."/>
            <person name="Wortman J."/>
            <person name="Nusbaum C."/>
            <person name="Birren B."/>
        </authorList>
    </citation>
    <scope>NUCLEOTIDE SEQUENCE [LARGE SCALE GENOMIC DNA]</scope>
    <source>
        <strain evidence="10">WRAIR2</strain>
    </source>
</reference>
<dbReference type="Pfam" id="PF00394">
    <property type="entry name" value="Cu-oxidase"/>
    <property type="match status" value="1"/>
</dbReference>
<dbReference type="PROSITE" id="PS00080">
    <property type="entry name" value="MULTICOPPER_OXIDASE2"/>
    <property type="match status" value="1"/>
</dbReference>
<dbReference type="GO" id="GO:0005507">
    <property type="term" value="F:copper ion binding"/>
    <property type="evidence" value="ECO:0007669"/>
    <property type="project" value="InterPro"/>
</dbReference>
<keyword evidence="2" id="KW-0479">Metal-binding</keyword>
<dbReference type="InterPro" id="IPR011706">
    <property type="entry name" value="Cu-oxidase_C"/>
</dbReference>
<protein>
    <submittedName>
        <fullName evidence="9">Uncharacterized protein</fullName>
    </submittedName>
</protein>
<evidence type="ECO:0000259" key="7">
    <source>
        <dbReference type="Pfam" id="PF07731"/>
    </source>
</evidence>
<reference evidence="9" key="2">
    <citation type="submission" date="2020-05" db="UniProtKB">
        <authorList>
            <consortium name="EnsemblMetazoa"/>
        </authorList>
    </citation>
    <scope>IDENTIFICATION</scope>
    <source>
        <strain evidence="9">WRAIR2</strain>
    </source>
</reference>
<dbReference type="GO" id="GO:0016491">
    <property type="term" value="F:oxidoreductase activity"/>
    <property type="evidence" value="ECO:0007669"/>
    <property type="project" value="UniProtKB-KW"/>
</dbReference>
<dbReference type="SUPFAM" id="SSF49503">
    <property type="entry name" value="Cupredoxins"/>
    <property type="match status" value="3"/>
</dbReference>
<keyword evidence="10" id="KW-1185">Reference proteome</keyword>
<dbReference type="PROSITE" id="PS00079">
    <property type="entry name" value="MULTICOPPER_OXIDASE1"/>
    <property type="match status" value="1"/>
</dbReference>
<sequence>MSRLVVALFDEVSPKRAVTCFGIPAHRESIEIENGKPDSNRTNPSTHRLTLYRTIAEARLWPQLLQLADAPAPPVSRIVPGEQCDRPCVPGGLPLTCHFHWKLENFATMGASCRRCRHGNRTDCFQPQCITANGMERGVVTINRRIPGPPIHVCRHDTIVVDVENELEGLGSTIHWHGFHQLDTPWMDGVPMVTQCPIAQGTTFRYRFAATESGTQFYHSHTGFQKANGHYGMAVVRDPHDLNRAHYDHDLSAHRIIIADWTLDIAEKWVPGIQTDSMRVNSILINGRGRYFNEATGTRADAPLTVYQVESGKRYRFRVISSGSQYCPFQLQIQNHRMLIISTDGGTVKPQHTVDTLVSISGERYDFVLTANQPPGTYWVRVRGIGFCDPMRVEDFAVLSYSAPETAVAAAAAGLTVEQTLAYPKEPPPPFDDPFPEGVVFNHQTAPCYTPGDDYICAADLESYEAFRDDALIDAVPDRTFFLGFHVIEANNSVLFSKRGFSHFATVRDEFNTIAATNMISFVPPSFPLLIQPELIVDENAQFCNVSHRPAHCTDDQLCFCTHRIKVKHNDVIEIALFDTAEVHQKFYHPFHLHGHRFIVTDTGRFPDDIRTDQITHLRNLRTVRRPNAHTPPYKDTQTIPNRGYVRVRFRADNPGFWLVHCHLEWHLANGMGLVLQIGEPDGMRKPPANFPRCGSFQPPLESGAP</sequence>
<dbReference type="GO" id="GO:0005886">
    <property type="term" value="C:plasma membrane"/>
    <property type="evidence" value="ECO:0007669"/>
    <property type="project" value="TreeGrafter"/>
</dbReference>
<dbReference type="VEuPathDB" id="VectorBase:ADIR004940"/>
<dbReference type="InterPro" id="IPR045087">
    <property type="entry name" value="Cu-oxidase_fam"/>
</dbReference>
<comment type="similarity">
    <text evidence="1">Belongs to the multicopper oxidase family.</text>
</comment>
<evidence type="ECO:0000256" key="4">
    <source>
        <dbReference type="ARBA" id="ARBA00023008"/>
    </source>
</evidence>
<dbReference type="FunFam" id="2.60.40.420:FF:000045">
    <property type="entry name" value="Laccase 2"/>
    <property type="match status" value="1"/>
</dbReference>
<accession>A0A182NBB2</accession>
<feature type="domain" description="Plastocyanin-like" evidence="7">
    <location>
        <begin position="544"/>
        <end position="679"/>
    </location>
</feature>
<evidence type="ECO:0000259" key="8">
    <source>
        <dbReference type="Pfam" id="PF07732"/>
    </source>
</evidence>
<dbReference type="Proteomes" id="UP000075884">
    <property type="component" value="Unassembled WGS sequence"/>
</dbReference>
<proteinExistence type="inferred from homology"/>
<dbReference type="EnsemblMetazoa" id="ADIR004940-RA">
    <property type="protein sequence ID" value="ADIR004940-PA"/>
    <property type="gene ID" value="ADIR004940"/>
</dbReference>
<feature type="region of interest" description="Disordered" evidence="5">
    <location>
        <begin position="686"/>
        <end position="706"/>
    </location>
</feature>
<dbReference type="Gene3D" id="2.60.40.420">
    <property type="entry name" value="Cupredoxins - blue copper proteins"/>
    <property type="match status" value="3"/>
</dbReference>